<sequence>MVDPHTQADRYAEATEAAPAADLHTPGRLGDDVVAQVACAPGRHLQRRAPDPRVDRARRRPHRPASPAKPDLTTADLLDRALRRTDPHPVDGGLVPDVTGLRFLDYESLSHPVGAGERGWTLVPRTAWAGVTRLVGLLGVPSVRVEAIV</sequence>
<organism evidence="2 3">
    <name type="scientific">Amycolatopsis thermophila</name>
    <dbReference type="NCBI Taxonomy" id="206084"/>
    <lineage>
        <taxon>Bacteria</taxon>
        <taxon>Bacillati</taxon>
        <taxon>Actinomycetota</taxon>
        <taxon>Actinomycetes</taxon>
        <taxon>Pseudonocardiales</taxon>
        <taxon>Pseudonocardiaceae</taxon>
        <taxon>Amycolatopsis</taxon>
    </lineage>
</organism>
<evidence type="ECO:0000313" key="2">
    <source>
        <dbReference type="EMBL" id="MDQ0380056.1"/>
    </source>
</evidence>
<feature type="compositionally biased region" description="Basic and acidic residues" evidence="1">
    <location>
        <begin position="77"/>
        <end position="89"/>
    </location>
</feature>
<feature type="region of interest" description="Disordered" evidence="1">
    <location>
        <begin position="1"/>
        <end position="28"/>
    </location>
</feature>
<name>A0ABU0EXJ9_9PSEU</name>
<evidence type="ECO:0000256" key="1">
    <source>
        <dbReference type="SAM" id="MobiDB-lite"/>
    </source>
</evidence>
<keyword evidence="3" id="KW-1185">Reference proteome</keyword>
<dbReference type="EMBL" id="JAUSUT010000001">
    <property type="protein sequence ID" value="MDQ0380056.1"/>
    <property type="molecule type" value="Genomic_DNA"/>
</dbReference>
<dbReference type="Proteomes" id="UP001229651">
    <property type="component" value="Unassembled WGS sequence"/>
</dbReference>
<feature type="compositionally biased region" description="Basic and acidic residues" evidence="1">
    <location>
        <begin position="1"/>
        <end position="13"/>
    </location>
</feature>
<evidence type="ECO:0000313" key="3">
    <source>
        <dbReference type="Proteomes" id="UP001229651"/>
    </source>
</evidence>
<accession>A0ABU0EXJ9</accession>
<feature type="compositionally biased region" description="Low complexity" evidence="1">
    <location>
        <begin position="65"/>
        <end position="76"/>
    </location>
</feature>
<reference evidence="2 3" key="1">
    <citation type="submission" date="2023-07" db="EMBL/GenBank/DDBJ databases">
        <title>Sequencing the genomes of 1000 actinobacteria strains.</title>
        <authorList>
            <person name="Klenk H.-P."/>
        </authorList>
    </citation>
    <scope>NUCLEOTIDE SEQUENCE [LARGE SCALE GENOMIC DNA]</scope>
    <source>
        <strain evidence="2 3">DSM 45805</strain>
    </source>
</reference>
<comment type="caution">
    <text evidence="2">The sequence shown here is derived from an EMBL/GenBank/DDBJ whole genome shotgun (WGS) entry which is preliminary data.</text>
</comment>
<proteinExistence type="predicted"/>
<dbReference type="RefSeq" id="WP_306993758.1">
    <property type="nucleotide sequence ID" value="NZ_JAUSUT010000001.1"/>
</dbReference>
<feature type="region of interest" description="Disordered" evidence="1">
    <location>
        <begin position="41"/>
        <end position="93"/>
    </location>
</feature>
<gene>
    <name evidence="2" type="ORF">FB470_004050</name>
</gene>
<protein>
    <submittedName>
        <fullName evidence="2">Uncharacterized protein</fullName>
    </submittedName>
</protein>